<protein>
    <submittedName>
        <fullName evidence="11">ABC transporter permease</fullName>
    </submittedName>
</protein>
<dbReference type="PANTHER" id="PTHR43386:SF25">
    <property type="entry name" value="PEPTIDE ABC TRANSPORTER PERMEASE PROTEIN"/>
    <property type="match status" value="1"/>
</dbReference>
<dbReference type="GO" id="GO:0055085">
    <property type="term" value="P:transmembrane transport"/>
    <property type="evidence" value="ECO:0007669"/>
    <property type="project" value="InterPro"/>
</dbReference>
<proteinExistence type="inferred from homology"/>
<feature type="domain" description="ABC transmembrane type-1" evidence="10">
    <location>
        <begin position="79"/>
        <end position="268"/>
    </location>
</feature>
<dbReference type="InterPro" id="IPR025966">
    <property type="entry name" value="OppC_N"/>
</dbReference>
<keyword evidence="3 9" id="KW-0813">Transport</keyword>
<feature type="transmembrane region" description="Helical" evidence="9">
    <location>
        <begin position="20"/>
        <end position="44"/>
    </location>
</feature>
<dbReference type="AlphaFoldDB" id="A0A7V6PG98"/>
<keyword evidence="6 9" id="KW-1133">Transmembrane helix</keyword>
<dbReference type="Pfam" id="PF12911">
    <property type="entry name" value="OppC_N"/>
    <property type="match status" value="1"/>
</dbReference>
<evidence type="ECO:0000313" key="11">
    <source>
        <dbReference type="EMBL" id="HHV70426.1"/>
    </source>
</evidence>
<dbReference type="Proteomes" id="UP000551563">
    <property type="component" value="Unassembled WGS sequence"/>
</dbReference>
<gene>
    <name evidence="11" type="ORF">GXX48_22765</name>
</gene>
<feature type="transmembrane region" description="Helical" evidence="9">
    <location>
        <begin position="128"/>
        <end position="154"/>
    </location>
</feature>
<comment type="caution">
    <text evidence="11">The sequence shown here is derived from an EMBL/GenBank/DDBJ whole genome shotgun (WGS) entry which is preliminary data.</text>
</comment>
<evidence type="ECO:0000259" key="10">
    <source>
        <dbReference type="PROSITE" id="PS50928"/>
    </source>
</evidence>
<evidence type="ECO:0000256" key="2">
    <source>
        <dbReference type="ARBA" id="ARBA00009306"/>
    </source>
</evidence>
<keyword evidence="5 9" id="KW-0812">Transmembrane</keyword>
<reference evidence="11 12" key="1">
    <citation type="journal article" date="2020" name="Biotechnol. Biofuels">
        <title>New insights from the biogas microbiome by comprehensive genome-resolved metagenomics of nearly 1600 species originating from multiple anaerobic digesters.</title>
        <authorList>
            <person name="Campanaro S."/>
            <person name="Treu L."/>
            <person name="Rodriguez-R L.M."/>
            <person name="Kovalovszki A."/>
            <person name="Ziels R.M."/>
            <person name="Maus I."/>
            <person name="Zhu X."/>
            <person name="Kougias P.G."/>
            <person name="Basile A."/>
            <person name="Luo G."/>
            <person name="Schluter A."/>
            <person name="Konstantinidis K.T."/>
            <person name="Angelidaki I."/>
        </authorList>
    </citation>
    <scope>NUCLEOTIDE SEQUENCE [LARGE SCALE GENOMIC DNA]</scope>
    <source>
        <strain evidence="11">AS04akNAM_66</strain>
    </source>
</reference>
<sequence>MTDTVTLPSRWRLSISMPVALAASFIVLLVFAAIFAPSVAPYAYDAQNIAIMNEAPSLAHPFGTDEFGRDVLSRMIVGAQTSLSVSVTAVGFSVVLGLVLGAVCGYFGGFIDRSLMTVIDLTWSFPEILIALMLVAVVGAGLHGVIIAVAIAYLAQFARLTRTQVIQIKKEAYVEAAVNLGAGSFHILFRHLLPNVLAPVLVAAMLATGDAIILEATLGFFGLGAQPPTPSWGAMMSSGTAQLFVAPWVIIIPGCAVALTVIALNVVGDAIIGALDFRTRVREG</sequence>
<evidence type="ECO:0000256" key="7">
    <source>
        <dbReference type="ARBA" id="ARBA00023136"/>
    </source>
</evidence>
<accession>A0A7V6PG98</accession>
<evidence type="ECO:0000256" key="3">
    <source>
        <dbReference type="ARBA" id="ARBA00022448"/>
    </source>
</evidence>
<comment type="function">
    <text evidence="8">Probably part of an ABC transporter complex that could be involved in peptide import. Probably responsible for the translocation of the substrate across the membrane.</text>
</comment>
<dbReference type="Gene3D" id="1.10.3720.10">
    <property type="entry name" value="MetI-like"/>
    <property type="match status" value="1"/>
</dbReference>
<dbReference type="Pfam" id="PF00528">
    <property type="entry name" value="BPD_transp_1"/>
    <property type="match status" value="1"/>
</dbReference>
<dbReference type="SUPFAM" id="SSF161098">
    <property type="entry name" value="MetI-like"/>
    <property type="match status" value="1"/>
</dbReference>
<dbReference type="EMBL" id="DUMN01000653">
    <property type="protein sequence ID" value="HHV70426.1"/>
    <property type="molecule type" value="Genomic_DNA"/>
</dbReference>
<keyword evidence="7 9" id="KW-0472">Membrane</keyword>
<dbReference type="PANTHER" id="PTHR43386">
    <property type="entry name" value="OLIGOPEPTIDE TRANSPORT SYSTEM PERMEASE PROTEIN APPC"/>
    <property type="match status" value="1"/>
</dbReference>
<evidence type="ECO:0000256" key="8">
    <source>
        <dbReference type="ARBA" id="ARBA00025454"/>
    </source>
</evidence>
<evidence type="ECO:0000256" key="9">
    <source>
        <dbReference type="RuleBase" id="RU363032"/>
    </source>
</evidence>
<feature type="transmembrane region" description="Helical" evidence="9">
    <location>
        <begin position="196"/>
        <end position="225"/>
    </location>
</feature>
<dbReference type="InterPro" id="IPR000515">
    <property type="entry name" value="MetI-like"/>
</dbReference>
<dbReference type="InterPro" id="IPR050366">
    <property type="entry name" value="BP-dependent_transpt_permease"/>
</dbReference>
<evidence type="ECO:0000256" key="4">
    <source>
        <dbReference type="ARBA" id="ARBA00022475"/>
    </source>
</evidence>
<feature type="transmembrane region" description="Helical" evidence="9">
    <location>
        <begin position="245"/>
        <end position="272"/>
    </location>
</feature>
<comment type="similarity">
    <text evidence="2 9">Belongs to the binding-protein-dependent transport system permease family.</text>
</comment>
<evidence type="ECO:0000313" key="12">
    <source>
        <dbReference type="Proteomes" id="UP000551563"/>
    </source>
</evidence>
<evidence type="ECO:0000256" key="5">
    <source>
        <dbReference type="ARBA" id="ARBA00022692"/>
    </source>
</evidence>
<dbReference type="PROSITE" id="PS50928">
    <property type="entry name" value="ABC_TM1"/>
    <property type="match status" value="1"/>
</dbReference>
<name>A0A7V6PG98_9HYPH</name>
<organism evidence="11 12">
    <name type="scientific">Brucella intermedia</name>
    <dbReference type="NCBI Taxonomy" id="94625"/>
    <lineage>
        <taxon>Bacteria</taxon>
        <taxon>Pseudomonadati</taxon>
        <taxon>Pseudomonadota</taxon>
        <taxon>Alphaproteobacteria</taxon>
        <taxon>Hyphomicrobiales</taxon>
        <taxon>Brucellaceae</taxon>
        <taxon>Brucella/Ochrobactrum group</taxon>
        <taxon>Brucella</taxon>
    </lineage>
</organism>
<evidence type="ECO:0000256" key="1">
    <source>
        <dbReference type="ARBA" id="ARBA00004651"/>
    </source>
</evidence>
<comment type="subcellular location">
    <subcellularLocation>
        <location evidence="1 9">Cell membrane</location>
        <topology evidence="1 9">Multi-pass membrane protein</topology>
    </subcellularLocation>
</comment>
<dbReference type="InterPro" id="IPR035906">
    <property type="entry name" value="MetI-like_sf"/>
</dbReference>
<keyword evidence="4" id="KW-1003">Cell membrane</keyword>
<dbReference type="GO" id="GO:0005886">
    <property type="term" value="C:plasma membrane"/>
    <property type="evidence" value="ECO:0007669"/>
    <property type="project" value="UniProtKB-SubCell"/>
</dbReference>
<evidence type="ECO:0000256" key="6">
    <source>
        <dbReference type="ARBA" id="ARBA00022989"/>
    </source>
</evidence>
<feature type="transmembrane region" description="Helical" evidence="9">
    <location>
        <begin position="83"/>
        <end position="108"/>
    </location>
</feature>
<dbReference type="CDD" id="cd06261">
    <property type="entry name" value="TM_PBP2"/>
    <property type="match status" value="1"/>
</dbReference>